<dbReference type="Pfam" id="PF11906">
    <property type="entry name" value="DUF3426"/>
    <property type="match status" value="1"/>
</dbReference>
<dbReference type="OrthoDB" id="5294582at2"/>
<gene>
    <name evidence="2" type="ORF">GCM10011403_03490</name>
</gene>
<organism evidence="2 3">
    <name type="scientific">Pseudohongiella nitratireducens</name>
    <dbReference type="NCBI Taxonomy" id="1768907"/>
    <lineage>
        <taxon>Bacteria</taxon>
        <taxon>Pseudomonadati</taxon>
        <taxon>Pseudomonadota</taxon>
        <taxon>Gammaproteobacteria</taxon>
        <taxon>Pseudomonadales</taxon>
        <taxon>Pseudohongiellaceae</taxon>
        <taxon>Pseudohongiella</taxon>
    </lineage>
</organism>
<comment type="caution">
    <text evidence="2">The sequence shown here is derived from an EMBL/GenBank/DDBJ whole genome shotgun (WGS) entry which is preliminary data.</text>
</comment>
<keyword evidence="1" id="KW-1133">Transmembrane helix</keyword>
<dbReference type="AlphaFoldDB" id="A0A917GL92"/>
<reference evidence="2" key="2">
    <citation type="submission" date="2020-09" db="EMBL/GenBank/DDBJ databases">
        <authorList>
            <person name="Sun Q."/>
            <person name="Zhou Y."/>
        </authorList>
    </citation>
    <scope>NUCLEOTIDE SEQUENCE</scope>
    <source>
        <strain evidence="2">CGMCC 1.15425</strain>
    </source>
</reference>
<accession>A0A917GL92</accession>
<dbReference type="RefSeq" id="WP_068812011.1">
    <property type="nucleotide sequence ID" value="NZ_BMIY01000002.1"/>
</dbReference>
<name>A0A917GL92_9GAMM</name>
<feature type="transmembrane region" description="Helical" evidence="1">
    <location>
        <begin position="38"/>
        <end position="59"/>
    </location>
</feature>
<evidence type="ECO:0000313" key="2">
    <source>
        <dbReference type="EMBL" id="GGG49678.1"/>
    </source>
</evidence>
<keyword evidence="1" id="KW-0472">Membrane</keyword>
<sequence length="203" mass="22826">MWTIIEDKEKPATPLPEIDQAIELQEEQRPRPGLRKQLVYFIAVIALGLILFLQCLIHFTQTVIAVPLLRQPVVWTCQVFECQVPIRQRPDDWLITTSSMAHHPDFQKAWRLEAELQHQGNQAISLPAVLVTFYDRQGDAAGARRFTPAEYQDKIASNTTSGGHAQEWQPGSMVSLVLDIVDPGTGLPNFDITLAPLPEEVLP</sequence>
<dbReference type="InterPro" id="IPR021834">
    <property type="entry name" value="DUF3426"/>
</dbReference>
<evidence type="ECO:0008006" key="4">
    <source>
        <dbReference type="Google" id="ProtNLM"/>
    </source>
</evidence>
<protein>
    <recommendedName>
        <fullName evidence="4">DUF3426 domain-containing protein</fullName>
    </recommendedName>
</protein>
<dbReference type="EMBL" id="BMIY01000002">
    <property type="protein sequence ID" value="GGG49678.1"/>
    <property type="molecule type" value="Genomic_DNA"/>
</dbReference>
<reference evidence="2" key="1">
    <citation type="journal article" date="2014" name="Int. J. Syst. Evol. Microbiol.">
        <title>Complete genome sequence of Corynebacterium casei LMG S-19264T (=DSM 44701T), isolated from a smear-ripened cheese.</title>
        <authorList>
            <consortium name="US DOE Joint Genome Institute (JGI-PGF)"/>
            <person name="Walter F."/>
            <person name="Albersmeier A."/>
            <person name="Kalinowski J."/>
            <person name="Ruckert C."/>
        </authorList>
    </citation>
    <scope>NUCLEOTIDE SEQUENCE</scope>
    <source>
        <strain evidence="2">CGMCC 1.15425</strain>
    </source>
</reference>
<proteinExistence type="predicted"/>
<evidence type="ECO:0000256" key="1">
    <source>
        <dbReference type="SAM" id="Phobius"/>
    </source>
</evidence>
<dbReference type="Proteomes" id="UP000627715">
    <property type="component" value="Unassembled WGS sequence"/>
</dbReference>
<evidence type="ECO:0000313" key="3">
    <source>
        <dbReference type="Proteomes" id="UP000627715"/>
    </source>
</evidence>
<keyword evidence="1" id="KW-0812">Transmembrane</keyword>
<keyword evidence="3" id="KW-1185">Reference proteome</keyword>